<evidence type="ECO:0000313" key="2">
    <source>
        <dbReference type="EMBL" id="KAK1920983.1"/>
    </source>
</evidence>
<evidence type="ECO:0000313" key="3">
    <source>
        <dbReference type="Proteomes" id="UP001182556"/>
    </source>
</evidence>
<keyword evidence="1" id="KW-0732">Signal</keyword>
<feature type="chain" id="PRO_5042233363" description="Secreted protein" evidence="1">
    <location>
        <begin position="35"/>
        <end position="112"/>
    </location>
</feature>
<dbReference type="AlphaFoldDB" id="A0AAD9FN63"/>
<dbReference type="EMBL" id="JAODAN010000012">
    <property type="protein sequence ID" value="KAK1920983.1"/>
    <property type="molecule type" value="Genomic_DNA"/>
</dbReference>
<keyword evidence="3" id="KW-1185">Reference proteome</keyword>
<protein>
    <recommendedName>
        <fullName evidence="4">Secreted protein</fullName>
    </recommendedName>
</protein>
<evidence type="ECO:0000256" key="1">
    <source>
        <dbReference type="SAM" id="SignalP"/>
    </source>
</evidence>
<accession>A0AAD9FN63</accession>
<gene>
    <name evidence="2" type="ORF">DB88DRAFT_501750</name>
</gene>
<proteinExistence type="predicted"/>
<sequence length="112" mass="12223">MSTVQFLPATTLLYHLAFFFRLHCIPLPPRPSEASPIIRGCAVVSAGCLFDPGNTTREQGLYIASIIVSLWNERTPHPNVSRRVLECHARCDGIKNRCVGTGLGAIPTHPTA</sequence>
<name>A0AAD9FN63_PAPLA</name>
<reference evidence="2" key="1">
    <citation type="submission" date="2023-02" db="EMBL/GenBank/DDBJ databases">
        <title>Identification and recombinant expression of a fungal hydrolase from Papiliotrema laurentii that hydrolyzes apple cutin and clears colloidal polyester polyurethane.</title>
        <authorList>
            <consortium name="DOE Joint Genome Institute"/>
            <person name="Roman V.A."/>
            <person name="Bojanowski C."/>
            <person name="Crable B.R."/>
            <person name="Wagner D.N."/>
            <person name="Hung C.S."/>
            <person name="Nadeau L.J."/>
            <person name="Schratz L."/>
            <person name="Haridas S."/>
            <person name="Pangilinan J."/>
            <person name="Lipzen A."/>
            <person name="Na H."/>
            <person name="Yan M."/>
            <person name="Ng V."/>
            <person name="Grigoriev I.V."/>
            <person name="Spatafora J.W."/>
            <person name="Barlow D."/>
            <person name="Biffinger J."/>
            <person name="Kelley-Loughnane N."/>
            <person name="Varaljay V.A."/>
            <person name="Crookes-Goodson W.J."/>
        </authorList>
    </citation>
    <scope>NUCLEOTIDE SEQUENCE</scope>
    <source>
        <strain evidence="2">5307AH</strain>
    </source>
</reference>
<comment type="caution">
    <text evidence="2">The sequence shown here is derived from an EMBL/GenBank/DDBJ whole genome shotgun (WGS) entry which is preliminary data.</text>
</comment>
<feature type="signal peptide" evidence="1">
    <location>
        <begin position="1"/>
        <end position="34"/>
    </location>
</feature>
<evidence type="ECO:0008006" key="4">
    <source>
        <dbReference type="Google" id="ProtNLM"/>
    </source>
</evidence>
<dbReference type="Proteomes" id="UP001182556">
    <property type="component" value="Unassembled WGS sequence"/>
</dbReference>
<organism evidence="2 3">
    <name type="scientific">Papiliotrema laurentii</name>
    <name type="common">Cryptococcus laurentii</name>
    <dbReference type="NCBI Taxonomy" id="5418"/>
    <lineage>
        <taxon>Eukaryota</taxon>
        <taxon>Fungi</taxon>
        <taxon>Dikarya</taxon>
        <taxon>Basidiomycota</taxon>
        <taxon>Agaricomycotina</taxon>
        <taxon>Tremellomycetes</taxon>
        <taxon>Tremellales</taxon>
        <taxon>Rhynchogastremaceae</taxon>
        <taxon>Papiliotrema</taxon>
    </lineage>
</organism>